<sequence length="204" mass="22904">MDSNKTTYSTNRHRTKAVHISHLYGLPQSMCRVCRWYSPFSFMRSARGQTNVFPILFFQWSIDTFYVHGHMSSTHLPISGLTHGEWAILVAILADGAEEPTPTPANTNKTHCHKNLNRQQSKSNHYPAAASQTPPSPPPQKHLAIYPTDRPYCTNSHIIILDTSLVTFCFCLSQLPFAFLILPARSSTGWAIKCLFSSLIQPSS</sequence>
<evidence type="ECO:0000313" key="2">
    <source>
        <dbReference type="Proteomes" id="UP000241462"/>
    </source>
</evidence>
<dbReference type="AlphaFoldDB" id="A0A2T3AD29"/>
<dbReference type="InParanoid" id="A0A2T3AD29"/>
<reference evidence="1 2" key="1">
    <citation type="journal article" date="2018" name="Mycol. Prog.">
        <title>Coniella lustricola, a new species from submerged detritus.</title>
        <authorList>
            <person name="Raudabaugh D.B."/>
            <person name="Iturriaga T."/>
            <person name="Carver A."/>
            <person name="Mondo S."/>
            <person name="Pangilinan J."/>
            <person name="Lipzen A."/>
            <person name="He G."/>
            <person name="Amirebrahimi M."/>
            <person name="Grigoriev I.V."/>
            <person name="Miller A.N."/>
        </authorList>
    </citation>
    <scope>NUCLEOTIDE SEQUENCE [LARGE SCALE GENOMIC DNA]</scope>
    <source>
        <strain evidence="1 2">B22-T-1</strain>
    </source>
</reference>
<proteinExistence type="predicted"/>
<keyword evidence="2" id="KW-1185">Reference proteome</keyword>
<accession>A0A2T3AD29</accession>
<gene>
    <name evidence="1" type="ORF">BD289DRAFT_190258</name>
</gene>
<name>A0A2T3AD29_9PEZI</name>
<dbReference type="Proteomes" id="UP000241462">
    <property type="component" value="Unassembled WGS sequence"/>
</dbReference>
<organism evidence="1 2">
    <name type="scientific">Coniella lustricola</name>
    <dbReference type="NCBI Taxonomy" id="2025994"/>
    <lineage>
        <taxon>Eukaryota</taxon>
        <taxon>Fungi</taxon>
        <taxon>Dikarya</taxon>
        <taxon>Ascomycota</taxon>
        <taxon>Pezizomycotina</taxon>
        <taxon>Sordariomycetes</taxon>
        <taxon>Sordariomycetidae</taxon>
        <taxon>Diaporthales</taxon>
        <taxon>Schizoparmaceae</taxon>
        <taxon>Coniella</taxon>
    </lineage>
</organism>
<evidence type="ECO:0000313" key="1">
    <source>
        <dbReference type="EMBL" id="PSR92119.1"/>
    </source>
</evidence>
<protein>
    <submittedName>
        <fullName evidence="1">Uncharacterized protein</fullName>
    </submittedName>
</protein>
<dbReference type="EMBL" id="KZ678410">
    <property type="protein sequence ID" value="PSR92119.1"/>
    <property type="molecule type" value="Genomic_DNA"/>
</dbReference>